<keyword evidence="4" id="KW-0560">Oxidoreductase</keyword>
<evidence type="ECO:0000256" key="5">
    <source>
        <dbReference type="ARBA" id="ARBA00023098"/>
    </source>
</evidence>
<feature type="transmembrane region" description="Helical" evidence="7">
    <location>
        <begin position="12"/>
        <end position="28"/>
    </location>
</feature>
<evidence type="ECO:0000256" key="4">
    <source>
        <dbReference type="ARBA" id="ARBA00023002"/>
    </source>
</evidence>
<keyword evidence="10" id="KW-1185">Reference proteome</keyword>
<dbReference type="InterPro" id="IPR051689">
    <property type="entry name" value="Sterol_desaturase/TMEM195"/>
</dbReference>
<accession>A0ABT3K0P5</accession>
<dbReference type="PANTHER" id="PTHR21624:SF1">
    <property type="entry name" value="ALKYLGLYCEROL MONOOXYGENASE"/>
    <property type="match status" value="1"/>
</dbReference>
<evidence type="ECO:0000256" key="2">
    <source>
        <dbReference type="ARBA" id="ARBA00022692"/>
    </source>
</evidence>
<gene>
    <name evidence="9" type="ORF">OK345_17545</name>
</gene>
<evidence type="ECO:0000259" key="8">
    <source>
        <dbReference type="Pfam" id="PF04116"/>
    </source>
</evidence>
<evidence type="ECO:0000256" key="7">
    <source>
        <dbReference type="SAM" id="Phobius"/>
    </source>
</evidence>
<evidence type="ECO:0000313" key="10">
    <source>
        <dbReference type="Proteomes" id="UP001209922"/>
    </source>
</evidence>
<proteinExistence type="predicted"/>
<dbReference type="PANTHER" id="PTHR21624">
    <property type="entry name" value="STEROL DESATURASE-RELATED PROTEIN"/>
    <property type="match status" value="1"/>
</dbReference>
<name>A0ABT3K0P5_9XANT</name>
<organism evidence="9 10">
    <name type="scientific">Xanthomonas chitinilytica</name>
    <dbReference type="NCBI Taxonomy" id="2989819"/>
    <lineage>
        <taxon>Bacteria</taxon>
        <taxon>Pseudomonadati</taxon>
        <taxon>Pseudomonadota</taxon>
        <taxon>Gammaproteobacteria</taxon>
        <taxon>Lysobacterales</taxon>
        <taxon>Lysobacteraceae</taxon>
        <taxon>Xanthomonas</taxon>
    </lineage>
</organism>
<evidence type="ECO:0000256" key="6">
    <source>
        <dbReference type="ARBA" id="ARBA00023136"/>
    </source>
</evidence>
<dbReference type="Pfam" id="PF04116">
    <property type="entry name" value="FA_hydroxylase"/>
    <property type="match status" value="1"/>
</dbReference>
<feature type="transmembrane region" description="Helical" evidence="7">
    <location>
        <begin position="34"/>
        <end position="53"/>
    </location>
</feature>
<feature type="transmembrane region" description="Helical" evidence="7">
    <location>
        <begin position="105"/>
        <end position="125"/>
    </location>
</feature>
<reference evidence="9 10" key="1">
    <citation type="submission" date="2022-10" db="EMBL/GenBank/DDBJ databases">
        <title>Xanthomonas sp. H13-6.</title>
        <authorList>
            <person name="Liu X."/>
            <person name="Deng Z."/>
            <person name="Jiang Y."/>
            <person name="Yu T."/>
            <person name="Ai J."/>
        </authorList>
    </citation>
    <scope>NUCLEOTIDE SEQUENCE [LARGE SCALE GENOMIC DNA]</scope>
    <source>
        <strain evidence="9 10">H13-6</strain>
    </source>
</reference>
<evidence type="ECO:0000256" key="1">
    <source>
        <dbReference type="ARBA" id="ARBA00004127"/>
    </source>
</evidence>
<dbReference type="Proteomes" id="UP001209922">
    <property type="component" value="Unassembled WGS sequence"/>
</dbReference>
<keyword evidence="5" id="KW-0443">Lipid metabolism</keyword>
<feature type="domain" description="Fatty acid hydroxylase" evidence="8">
    <location>
        <begin position="112"/>
        <end position="244"/>
    </location>
</feature>
<feature type="transmembrane region" description="Helical" evidence="7">
    <location>
        <begin position="169"/>
        <end position="190"/>
    </location>
</feature>
<evidence type="ECO:0000313" key="9">
    <source>
        <dbReference type="EMBL" id="MCW4474291.1"/>
    </source>
</evidence>
<protein>
    <submittedName>
        <fullName evidence="9">Sterol desaturase family protein</fullName>
    </submittedName>
</protein>
<dbReference type="RefSeq" id="WP_265129296.1">
    <property type="nucleotide sequence ID" value="NZ_JAPCHY010000024.1"/>
</dbReference>
<keyword evidence="6 7" id="KW-0472">Membrane</keyword>
<keyword evidence="3 7" id="KW-1133">Transmembrane helix</keyword>
<keyword evidence="2 7" id="KW-0812">Transmembrane</keyword>
<dbReference type="EMBL" id="JAPCHY010000024">
    <property type="protein sequence ID" value="MCW4474291.1"/>
    <property type="molecule type" value="Genomic_DNA"/>
</dbReference>
<comment type="caution">
    <text evidence="9">The sequence shown here is derived from an EMBL/GenBank/DDBJ whole genome shotgun (WGS) entry which is preliminary data.</text>
</comment>
<comment type="subcellular location">
    <subcellularLocation>
        <location evidence="1">Endomembrane system</location>
        <topology evidence="1">Multi-pass membrane protein</topology>
    </subcellularLocation>
</comment>
<dbReference type="InterPro" id="IPR006694">
    <property type="entry name" value="Fatty_acid_hydroxylase"/>
</dbReference>
<evidence type="ECO:0000256" key="3">
    <source>
        <dbReference type="ARBA" id="ARBA00022989"/>
    </source>
</evidence>
<sequence>MHRDHTPKRWNLPHLALLSLLPLAWHFVQEHSIPPAVALGVWLALNLAVLLLAERRRPYRDDWHGDKQIMRRDGLIGGVNVVVDAAVGAMLTALVIAWLPGSITWSLPLQVLAGVLAAELGSYWVHRLSHAEGWLWRVHVMHHLPGRLTATNALLAHPINAAYDKVAKLLPLLILGLSPEAVVAIALFGITQALATHANVAGTIGPLTWLLGGAELHRLHHSTNEAEAGNFGTTLPVWDQVFGTYRRAAEPATVGVFEPRRYPAESALGPLLMLPFKRATSWVSCAMKRCCPIGVH</sequence>
<feature type="transmembrane region" description="Helical" evidence="7">
    <location>
        <begin position="74"/>
        <end position="99"/>
    </location>
</feature>